<feature type="compositionally biased region" description="Polar residues" evidence="6">
    <location>
        <begin position="1288"/>
        <end position="1297"/>
    </location>
</feature>
<reference evidence="9" key="1">
    <citation type="submission" date="2014-06" db="EMBL/GenBank/DDBJ databases">
        <authorList>
            <person name="Berkman P.J."/>
        </authorList>
    </citation>
    <scope>NUCLEOTIDE SEQUENCE [LARGE SCALE GENOMIC DNA]</scope>
</reference>
<evidence type="ECO:0000259" key="7">
    <source>
        <dbReference type="PROSITE" id="PS50016"/>
    </source>
</evidence>
<feature type="compositionally biased region" description="Polar residues" evidence="6">
    <location>
        <begin position="1093"/>
        <end position="1106"/>
    </location>
</feature>
<feature type="compositionally biased region" description="Low complexity" evidence="6">
    <location>
        <begin position="999"/>
        <end position="1009"/>
    </location>
</feature>
<evidence type="ECO:0000256" key="5">
    <source>
        <dbReference type="SAM" id="Coils"/>
    </source>
</evidence>
<dbReference type="InterPro" id="IPR011011">
    <property type="entry name" value="Znf_FYVE_PHD"/>
</dbReference>
<feature type="compositionally biased region" description="Polar residues" evidence="6">
    <location>
        <begin position="37"/>
        <end position="48"/>
    </location>
</feature>
<feature type="region of interest" description="Disordered" evidence="6">
    <location>
        <begin position="1333"/>
        <end position="1372"/>
    </location>
</feature>
<feature type="compositionally biased region" description="Polar residues" evidence="6">
    <location>
        <begin position="1147"/>
        <end position="1158"/>
    </location>
</feature>
<dbReference type="GO" id="GO:0006357">
    <property type="term" value="P:regulation of transcription by RNA polymerase II"/>
    <property type="evidence" value="ECO:0007669"/>
    <property type="project" value="TreeGrafter"/>
</dbReference>
<feature type="compositionally biased region" description="Low complexity" evidence="6">
    <location>
        <begin position="11"/>
        <end position="25"/>
    </location>
</feature>
<feature type="compositionally biased region" description="Low complexity" evidence="6">
    <location>
        <begin position="1350"/>
        <end position="1367"/>
    </location>
</feature>
<name>A0A0F7SBN0_9BASI</name>
<feature type="compositionally biased region" description="Low complexity" evidence="6">
    <location>
        <begin position="2043"/>
        <end position="2077"/>
    </location>
</feature>
<feature type="region of interest" description="Disordered" evidence="6">
    <location>
        <begin position="1720"/>
        <end position="1739"/>
    </location>
</feature>
<feature type="region of interest" description="Disordered" evidence="6">
    <location>
        <begin position="1750"/>
        <end position="1769"/>
    </location>
</feature>
<dbReference type="PANTHER" id="PTHR47636">
    <property type="entry name" value="TRANSCRIPTIONAL REGULATORY PROTEIN RCO1"/>
    <property type="match status" value="1"/>
</dbReference>
<evidence type="ECO:0000256" key="4">
    <source>
        <dbReference type="PROSITE-ProRule" id="PRU00146"/>
    </source>
</evidence>
<feature type="region of interest" description="Disordered" evidence="6">
    <location>
        <begin position="1404"/>
        <end position="1425"/>
    </location>
</feature>
<dbReference type="Proteomes" id="UP000242770">
    <property type="component" value="Unassembled WGS sequence"/>
</dbReference>
<feature type="coiled-coil region" evidence="5">
    <location>
        <begin position="636"/>
        <end position="679"/>
    </location>
</feature>
<feature type="region of interest" description="Disordered" evidence="6">
    <location>
        <begin position="1222"/>
        <end position="1256"/>
    </location>
</feature>
<feature type="region of interest" description="Disordered" evidence="6">
    <location>
        <begin position="2026"/>
        <end position="2089"/>
    </location>
</feature>
<sequence>MSATLRHHADGNSSATADAGSTSTTPAKQGRARHARTNASLTSSSGNISVDAPSSFDRMPRRPSVPNEATRIFQATGFDPFGTEPDTLFRSLTVKEVEAYERAVRTTASGKQEELRSLVGQRYEDLLGTANTIIDMAGSSKQLSQRLHELSDGVRLAALTDNKSASSVKTNRRKSFLPTQHLPAPEAEAEASSLHQEAIYVLGASLRLIMDAPEYVWKSIERGKTLQAAWAFMLARATWWDLIDSSSSSGAQSTLAADGEAGISSVSEAVSLLKVNVKKAFPFIEKQVQTLLPMRKQIVHRAVSLLSDSEIESIAVVDQLAALMLLDGTKPEQAKHLLLSQRLTAMRRMVQQRQTKPASHHRAQSRHTTAHKEGEAAVSKEERAAQTSQTISQLVTLFARTLQHAIQIFMLPSKAPQAASASRPLLLDLLNTVTDPANFASGAPAAGSPSSERTFLLPHSSPNSDAPTARQNAAALRAQRRRSSYGLPAAEGEKQVESEAQPDCTQTHPNWPSLRVSTLSVVEALPSGRILSRLLSPSVWGFTPHLDHNAKEASLPSPSFADLASWATKARETIVRGSDNAAPVSVRSLLSELSDVGELALARSSLRVALRRARRIVARKLAGAQGSTDERRDEAVRKIHSELRQLEEAIDAVFQERLLHLMEQKLNRAVKELLEEAERIVSSLDKPSESQDDESTRVDAPLDALFHPIEAENTRSSTASSSSRTFTAALQDHVCGRSKQMDRLASLYEAPLATISEELQLYRAELEADERFAGASDSIRAKFDSILASSRAEVETGLTALLEQAQTSSKAAGGQAQVSRSTLLGMRIIAVLDGTASSGHKVRGSVKAALERFWRPQLEQRISHLLKVDSVNSQPASDATSSTVSASMLCALATLSESIVQLGPALGGPELADQVRGVLVALAESDAISAGDSTAIRALLACDASSLSRHIAADTSLHRIRLALAPLVLALATTASGTQEGSETRTMARVLSPAEPATSSSNAVVSSNAKQRQLLPQRIREVPKEGNNRPMTPTNLVSMSAPSLPSNWYELAIKARTNALRESQQRTAALVSLPSEPAAQDPSAPASNLEDGATQQNGAPEASTASEPMPLPKKEPLVNSLAPTKTLPITTAEASQPSQPLAGGLVSVSSTNDPETSTQDAITATSTTQQPIIATLSNTSISRGPQLEVDALRTEVMGPPPSLPVDPCYPPLDPMVTDVPAPAPNPKRRGAASAVNGTQRKPVPAQAPADFVPPTNMNGKMPFALFQTVKKGTSAESNKNPALAAQAERTQSKSTSGDAPVAPNDADVSVSTESNMVDPLLADVLTDADSVATATATRETSPDATLAQDSAVQAAPQATEAAQPSATNKAEPMLSTTNAADAVNSAAMASGAVGVDVAAAVAEDTSSPAVTLRRNPSNRGASLQASQSITSVYADPLGLKKHRELLLQEQACAHKSPSVSSAGATPVQSPAAASAGGKKSNAARTIVPPPLVEPPAGMMYTAEGRLRTIPGIAGALVPPAPSSASTDTHLTPRLEDKGGANNDFCETCGGNGRFVCCDGCPRSFHFHCMSPPLDIDEMPPSNAAEVLGPTKASSVQKGKAKADAPGSFGFQINMDEMWFCNACVAERKPKAASKPKGLGPFGYLLPVLSQQNPKSFQLPADVRTYFKDVATNNDGDYLDAGMVRQVKVNRQGQIEVRDPYRLKDKNGDAVLCYRCGGTALPSESEQQQSSSSAAGAAGSKARKAGVNKARSGSVFGDVAPSSPADHTVREGTGWRKIVSCDFCPLHWHIDCVDPPMLGMPSNRRKWMCPAHSDHVNDRRRVARVGAAVPKTVDLPLPSACTIGPGKHFRTRVLNNGDIDIIPDPLEELMGANGITGSLQSGIKEIPLVPGVIDAPAITEGGSKLASKIRYRFPEKVIRTDFWTKLRADDSNKIGDVFYVAAEEIVHRAPVRLIAAEDGVKADDGSRFRPFGRRQNALSGLDALADIASSRLKADSLAGDTSVTSSFKRPSRTRQLIATALGIDLTNDDVPESSMRSSLEDSTESSTVGSSSDSPLSSLSESESDAAPAEASTAASKSQPAPEPSTAAVAPVAALSEEELIKRITLQAATGVSNGDPIRLSKRKAAVAAESAIAGSPSTPAKKFRSASPAVTPTPARSATSASAAATPAVTVPVEVRPASTTTKRITLKTNGAAAKDASSESQVALRTAYHLADQYADERKEIEQLRAIRELMKLKGPARMLEFLLSPNEGAGA</sequence>
<dbReference type="PANTHER" id="PTHR47636:SF1">
    <property type="entry name" value="TRANSCRIPTIONAL REGULATORY PROTEIN RCO1"/>
    <property type="match status" value="1"/>
</dbReference>
<keyword evidence="1" id="KW-0479">Metal-binding</keyword>
<keyword evidence="9" id="KW-1185">Reference proteome</keyword>
<keyword evidence="3" id="KW-0862">Zinc</keyword>
<accession>A0A0F7SBN0</accession>
<evidence type="ECO:0000256" key="3">
    <source>
        <dbReference type="ARBA" id="ARBA00022833"/>
    </source>
</evidence>
<dbReference type="STRING" id="49012.A0A0F7SBN0"/>
<feature type="compositionally biased region" description="Low complexity" evidence="6">
    <location>
        <begin position="1722"/>
        <end position="1739"/>
    </location>
</feature>
<dbReference type="InterPro" id="IPR019787">
    <property type="entry name" value="Znf_PHD-finger"/>
</dbReference>
<dbReference type="SUPFAM" id="SSF57903">
    <property type="entry name" value="FYVE/PHD zinc finger"/>
    <property type="match status" value="2"/>
</dbReference>
<feature type="compositionally biased region" description="Basic residues" evidence="6">
    <location>
        <begin position="358"/>
        <end position="369"/>
    </location>
</feature>
<feature type="region of interest" description="Disordered" evidence="6">
    <location>
        <begin position="441"/>
        <end position="511"/>
    </location>
</feature>
<dbReference type="InterPro" id="IPR052819">
    <property type="entry name" value="Chromatin_regulatory_protein"/>
</dbReference>
<feature type="compositionally biased region" description="Basic and acidic residues" evidence="6">
    <location>
        <begin position="1018"/>
        <end position="1027"/>
    </location>
</feature>
<proteinExistence type="predicted"/>
<dbReference type="Pfam" id="PF00628">
    <property type="entry name" value="PHD"/>
    <property type="match status" value="1"/>
</dbReference>
<dbReference type="GO" id="GO:0008270">
    <property type="term" value="F:zinc ion binding"/>
    <property type="evidence" value="ECO:0007669"/>
    <property type="project" value="UniProtKB-KW"/>
</dbReference>
<evidence type="ECO:0000256" key="6">
    <source>
        <dbReference type="SAM" id="MobiDB-lite"/>
    </source>
</evidence>
<feature type="compositionally biased region" description="Low complexity" evidence="6">
    <location>
        <begin position="2145"/>
        <end position="2163"/>
    </location>
</feature>
<dbReference type="SMART" id="SM00249">
    <property type="entry name" value="PHD"/>
    <property type="match status" value="2"/>
</dbReference>
<dbReference type="EMBL" id="CCFA01003128">
    <property type="protein sequence ID" value="CDW98335.1"/>
    <property type="molecule type" value="Genomic_DNA"/>
</dbReference>
<feature type="compositionally biased region" description="Polar residues" evidence="6">
    <location>
        <begin position="1029"/>
        <end position="1041"/>
    </location>
</feature>
<feature type="region of interest" description="Disordered" evidence="6">
    <location>
        <begin position="351"/>
        <end position="385"/>
    </location>
</feature>
<organism evidence="8 9">
    <name type="scientific">Sporisorium scitamineum</name>
    <dbReference type="NCBI Taxonomy" id="49012"/>
    <lineage>
        <taxon>Eukaryota</taxon>
        <taxon>Fungi</taxon>
        <taxon>Dikarya</taxon>
        <taxon>Basidiomycota</taxon>
        <taxon>Ustilaginomycotina</taxon>
        <taxon>Ustilaginomycetes</taxon>
        <taxon>Ustilaginales</taxon>
        <taxon>Ustilaginaceae</taxon>
        <taxon>Sporisorium</taxon>
    </lineage>
</organism>
<evidence type="ECO:0000313" key="8">
    <source>
        <dbReference type="EMBL" id="CDW98335.1"/>
    </source>
</evidence>
<gene>
    <name evidence="8" type="primary">SSCI52480.1</name>
</gene>
<feature type="domain" description="PHD-type" evidence="7">
    <location>
        <begin position="1542"/>
        <end position="1626"/>
    </location>
</feature>
<keyword evidence="2 4" id="KW-0863">Zinc-finger</keyword>
<keyword evidence="5" id="KW-0175">Coiled coil</keyword>
<feature type="region of interest" description="Disordered" evidence="6">
    <location>
        <begin position="1072"/>
        <end position="1117"/>
    </location>
</feature>
<feature type="compositionally biased region" description="Low complexity" evidence="6">
    <location>
        <begin position="441"/>
        <end position="451"/>
    </location>
</feature>
<dbReference type="InterPro" id="IPR001965">
    <property type="entry name" value="Znf_PHD"/>
</dbReference>
<feature type="compositionally biased region" description="Low complexity" evidence="6">
    <location>
        <begin position="1471"/>
        <end position="1483"/>
    </location>
</feature>
<evidence type="ECO:0000256" key="2">
    <source>
        <dbReference type="ARBA" id="ARBA00022771"/>
    </source>
</evidence>
<dbReference type="Pfam" id="PF08700">
    <property type="entry name" value="VPS51_Exo84_N"/>
    <property type="match status" value="1"/>
</dbReference>
<feature type="region of interest" description="Disordered" evidence="6">
    <location>
        <begin position="1272"/>
        <end position="1309"/>
    </location>
</feature>
<evidence type="ECO:0000313" key="9">
    <source>
        <dbReference type="Proteomes" id="UP000242770"/>
    </source>
</evidence>
<dbReference type="PROSITE" id="PS50016">
    <property type="entry name" value="ZF_PHD_2"/>
    <property type="match status" value="1"/>
</dbReference>
<feature type="region of interest" description="Disordered" evidence="6">
    <location>
        <begin position="2130"/>
        <end position="2163"/>
    </location>
</feature>
<feature type="region of interest" description="Disordered" evidence="6">
    <location>
        <begin position="992"/>
        <end position="1041"/>
    </location>
</feature>
<feature type="compositionally biased region" description="Basic and acidic residues" evidence="6">
    <location>
        <begin position="370"/>
        <end position="384"/>
    </location>
</feature>
<feature type="compositionally biased region" description="Polar residues" evidence="6">
    <location>
        <begin position="1457"/>
        <end position="1468"/>
    </location>
</feature>
<feature type="region of interest" description="Disordered" evidence="6">
    <location>
        <begin position="1456"/>
        <end position="1489"/>
    </location>
</feature>
<feature type="region of interest" description="Disordered" evidence="6">
    <location>
        <begin position="1132"/>
        <end position="1158"/>
    </location>
</feature>
<dbReference type="Gene3D" id="3.30.40.10">
    <property type="entry name" value="Zinc/RING finger domain, C3HC4 (zinc finger)"/>
    <property type="match status" value="2"/>
</dbReference>
<dbReference type="InterPro" id="IPR013083">
    <property type="entry name" value="Znf_RING/FYVE/PHD"/>
</dbReference>
<evidence type="ECO:0000256" key="1">
    <source>
        <dbReference type="ARBA" id="ARBA00022723"/>
    </source>
</evidence>
<feature type="region of interest" description="Disordered" evidence="6">
    <location>
        <begin position="1"/>
        <end position="64"/>
    </location>
</feature>
<dbReference type="CDD" id="cd15534">
    <property type="entry name" value="PHD2_PHF12_Rco1"/>
    <property type="match status" value="1"/>
</dbReference>
<dbReference type="GO" id="GO:0032221">
    <property type="term" value="C:Rpd3S complex"/>
    <property type="evidence" value="ECO:0007669"/>
    <property type="project" value="TreeGrafter"/>
</dbReference>
<protein>
    <recommendedName>
        <fullName evidence="7">PHD-type domain-containing protein</fullName>
    </recommendedName>
</protein>